<dbReference type="AlphaFoldDB" id="A0AAV9BM94"/>
<accession>A0AAV9BM94</accession>
<evidence type="ECO:0000313" key="2">
    <source>
        <dbReference type="Proteomes" id="UP001179952"/>
    </source>
</evidence>
<protein>
    <submittedName>
        <fullName evidence="1">Uncharacterized protein</fullName>
    </submittedName>
</protein>
<keyword evidence="2" id="KW-1185">Reference proteome</keyword>
<evidence type="ECO:0000313" key="1">
    <source>
        <dbReference type="EMBL" id="KAK1277497.1"/>
    </source>
</evidence>
<sequence length="129" mass="14237">MVCAPERVTISWRVRFLEAKLLMSSVTLKFGRGRLARASLERETFPSRRPAGTRHVMLPAKAEASRAAKARMSAQETVLLQAASTADFAESITSKPWRLGLFGGESFSAVLLAVESIRTEPSQPWLLYA</sequence>
<dbReference type="EMBL" id="JAUJYN010000002">
    <property type="protein sequence ID" value="KAK1277497.1"/>
    <property type="molecule type" value="Genomic_DNA"/>
</dbReference>
<name>A0AAV9BM94_ACOGR</name>
<reference evidence="1" key="2">
    <citation type="submission" date="2023-06" db="EMBL/GenBank/DDBJ databases">
        <authorList>
            <person name="Ma L."/>
            <person name="Liu K.-W."/>
            <person name="Li Z."/>
            <person name="Hsiao Y.-Y."/>
            <person name="Qi Y."/>
            <person name="Fu T."/>
            <person name="Tang G."/>
            <person name="Zhang D."/>
            <person name="Sun W.-H."/>
            <person name="Liu D.-K."/>
            <person name="Li Y."/>
            <person name="Chen G.-Z."/>
            <person name="Liu X.-D."/>
            <person name="Liao X.-Y."/>
            <person name="Jiang Y.-T."/>
            <person name="Yu X."/>
            <person name="Hao Y."/>
            <person name="Huang J."/>
            <person name="Zhao X.-W."/>
            <person name="Ke S."/>
            <person name="Chen Y.-Y."/>
            <person name="Wu W.-L."/>
            <person name="Hsu J.-L."/>
            <person name="Lin Y.-F."/>
            <person name="Huang M.-D."/>
            <person name="Li C.-Y."/>
            <person name="Huang L."/>
            <person name="Wang Z.-W."/>
            <person name="Zhao X."/>
            <person name="Zhong W.-Y."/>
            <person name="Peng D.-H."/>
            <person name="Ahmad S."/>
            <person name="Lan S."/>
            <person name="Zhang J.-S."/>
            <person name="Tsai W.-C."/>
            <person name="Van De Peer Y."/>
            <person name="Liu Z.-J."/>
        </authorList>
    </citation>
    <scope>NUCLEOTIDE SEQUENCE</scope>
    <source>
        <strain evidence="1">SCP</strain>
        <tissue evidence="1">Leaves</tissue>
    </source>
</reference>
<proteinExistence type="predicted"/>
<comment type="caution">
    <text evidence="1">The sequence shown here is derived from an EMBL/GenBank/DDBJ whole genome shotgun (WGS) entry which is preliminary data.</text>
</comment>
<gene>
    <name evidence="1" type="ORF">QJS04_geneDACA015819</name>
</gene>
<dbReference type="Proteomes" id="UP001179952">
    <property type="component" value="Unassembled WGS sequence"/>
</dbReference>
<reference evidence="1" key="1">
    <citation type="journal article" date="2023" name="Nat. Commun.">
        <title>Diploid and tetraploid genomes of Acorus and the evolution of monocots.</title>
        <authorList>
            <person name="Ma L."/>
            <person name="Liu K.W."/>
            <person name="Li Z."/>
            <person name="Hsiao Y.Y."/>
            <person name="Qi Y."/>
            <person name="Fu T."/>
            <person name="Tang G.D."/>
            <person name="Zhang D."/>
            <person name="Sun W.H."/>
            <person name="Liu D.K."/>
            <person name="Li Y."/>
            <person name="Chen G.Z."/>
            <person name="Liu X.D."/>
            <person name="Liao X.Y."/>
            <person name="Jiang Y.T."/>
            <person name="Yu X."/>
            <person name="Hao Y."/>
            <person name="Huang J."/>
            <person name="Zhao X.W."/>
            <person name="Ke S."/>
            <person name="Chen Y.Y."/>
            <person name="Wu W.L."/>
            <person name="Hsu J.L."/>
            <person name="Lin Y.F."/>
            <person name="Huang M.D."/>
            <person name="Li C.Y."/>
            <person name="Huang L."/>
            <person name="Wang Z.W."/>
            <person name="Zhao X."/>
            <person name="Zhong W.Y."/>
            <person name="Peng D.H."/>
            <person name="Ahmad S."/>
            <person name="Lan S."/>
            <person name="Zhang J.S."/>
            <person name="Tsai W.C."/>
            <person name="Van de Peer Y."/>
            <person name="Liu Z.J."/>
        </authorList>
    </citation>
    <scope>NUCLEOTIDE SEQUENCE</scope>
    <source>
        <strain evidence="1">SCP</strain>
    </source>
</reference>
<organism evidence="1 2">
    <name type="scientific">Acorus gramineus</name>
    <name type="common">Dwarf sweet flag</name>
    <dbReference type="NCBI Taxonomy" id="55184"/>
    <lineage>
        <taxon>Eukaryota</taxon>
        <taxon>Viridiplantae</taxon>
        <taxon>Streptophyta</taxon>
        <taxon>Embryophyta</taxon>
        <taxon>Tracheophyta</taxon>
        <taxon>Spermatophyta</taxon>
        <taxon>Magnoliopsida</taxon>
        <taxon>Liliopsida</taxon>
        <taxon>Acoraceae</taxon>
        <taxon>Acorus</taxon>
    </lineage>
</organism>